<keyword evidence="6 9" id="KW-1133">Transmembrane helix</keyword>
<dbReference type="Proteomes" id="UP000233597">
    <property type="component" value="Unassembled WGS sequence"/>
</dbReference>
<comment type="subcellular location">
    <subcellularLocation>
        <location evidence="1 9">Cell inner membrane</location>
        <topology evidence="1 9">Multi-pass membrane protein</topology>
    </subcellularLocation>
</comment>
<evidence type="ECO:0000256" key="10">
    <source>
        <dbReference type="SAM" id="MobiDB-lite"/>
    </source>
</evidence>
<dbReference type="Pfam" id="PF04290">
    <property type="entry name" value="DctQ"/>
    <property type="match status" value="1"/>
</dbReference>
<evidence type="ECO:0000256" key="9">
    <source>
        <dbReference type="RuleBase" id="RU369079"/>
    </source>
</evidence>
<name>A0A2N3KMC0_9PROT</name>
<dbReference type="GO" id="GO:0015740">
    <property type="term" value="P:C4-dicarboxylate transport"/>
    <property type="evidence" value="ECO:0007669"/>
    <property type="project" value="TreeGrafter"/>
</dbReference>
<sequence length="232" mass="25192">MSNAAPHSPSLPIDMPEPYGSTRIVQTKSSNSAFPPPPDIEPLPDETSARSSQATPPKGGAIGAFIHGVHMLSKVCGAASAAMFTIAMLIICQLVYMRYVLNASTVWQTEAVIFLMIGATLVGLPYVQMIRGHVNVDLLPMYLKRSNRKILAVIILLFGLAISGLFGFYGIELVIESYTGGWRSETVWGVALWKPYSALPIGFCLLFLQFLADFLGLVTNRTLPFDIPEDAA</sequence>
<comment type="function">
    <text evidence="9">Part of the tripartite ATP-independent periplasmic (TRAP) transport system.</text>
</comment>
<dbReference type="GO" id="GO:0022857">
    <property type="term" value="F:transmembrane transporter activity"/>
    <property type="evidence" value="ECO:0007669"/>
    <property type="project" value="UniProtKB-UniRule"/>
</dbReference>
<proteinExistence type="inferred from homology"/>
<evidence type="ECO:0000256" key="4">
    <source>
        <dbReference type="ARBA" id="ARBA00022519"/>
    </source>
</evidence>
<evidence type="ECO:0000256" key="5">
    <source>
        <dbReference type="ARBA" id="ARBA00022692"/>
    </source>
</evidence>
<evidence type="ECO:0000256" key="1">
    <source>
        <dbReference type="ARBA" id="ARBA00004429"/>
    </source>
</evidence>
<feature type="region of interest" description="Disordered" evidence="10">
    <location>
        <begin position="1"/>
        <end position="56"/>
    </location>
</feature>
<comment type="subunit">
    <text evidence="9">The complex comprises the extracytoplasmic solute receptor protein and the two transmembrane proteins.</text>
</comment>
<comment type="caution">
    <text evidence="12">The sequence shown here is derived from an EMBL/GenBank/DDBJ whole genome shotgun (WGS) entry which is preliminary data.</text>
</comment>
<feature type="transmembrane region" description="Helical" evidence="9">
    <location>
        <begin position="195"/>
        <end position="218"/>
    </location>
</feature>
<keyword evidence="2 9" id="KW-0813">Transport</keyword>
<feature type="transmembrane region" description="Helical" evidence="9">
    <location>
        <begin position="75"/>
        <end position="99"/>
    </location>
</feature>
<evidence type="ECO:0000256" key="6">
    <source>
        <dbReference type="ARBA" id="ARBA00022989"/>
    </source>
</evidence>
<dbReference type="EMBL" id="NWTK01000014">
    <property type="protein sequence ID" value="PKR51707.1"/>
    <property type="molecule type" value="Genomic_DNA"/>
</dbReference>
<feature type="transmembrane region" description="Helical" evidence="9">
    <location>
        <begin position="111"/>
        <end position="129"/>
    </location>
</feature>
<feature type="transmembrane region" description="Helical" evidence="9">
    <location>
        <begin position="150"/>
        <end position="175"/>
    </location>
</feature>
<reference evidence="12 13" key="1">
    <citation type="submission" date="2017-09" db="EMBL/GenBank/DDBJ databases">
        <title>Biodiversity and function of Thalassospira species in the particle-attached aromatic-hydrocarbon-degrading consortia from the surface seawater of the South China Sea.</title>
        <authorList>
            <person name="Dong C."/>
            <person name="Liu R."/>
            <person name="Shao Z."/>
        </authorList>
    </citation>
    <scope>NUCLEOTIDE SEQUENCE [LARGE SCALE GENOMIC DNA]</scope>
    <source>
        <strain evidence="12 13">CSC1P2</strain>
    </source>
</reference>
<evidence type="ECO:0000256" key="2">
    <source>
        <dbReference type="ARBA" id="ARBA00022448"/>
    </source>
</evidence>
<dbReference type="InterPro" id="IPR055348">
    <property type="entry name" value="DctQ"/>
</dbReference>
<dbReference type="RefSeq" id="WP_101269520.1">
    <property type="nucleotide sequence ID" value="NZ_NWTK01000014.1"/>
</dbReference>
<feature type="domain" description="Tripartite ATP-independent periplasmic transporters DctQ component" evidence="11">
    <location>
        <begin position="88"/>
        <end position="219"/>
    </location>
</feature>
<evidence type="ECO:0000313" key="12">
    <source>
        <dbReference type="EMBL" id="PKR51707.1"/>
    </source>
</evidence>
<dbReference type="OrthoDB" id="7159137at2"/>
<dbReference type="GO" id="GO:0005886">
    <property type="term" value="C:plasma membrane"/>
    <property type="evidence" value="ECO:0007669"/>
    <property type="project" value="UniProtKB-SubCell"/>
</dbReference>
<feature type="compositionally biased region" description="Polar residues" evidence="10">
    <location>
        <begin position="23"/>
        <end position="33"/>
    </location>
</feature>
<keyword evidence="5 9" id="KW-0812">Transmembrane</keyword>
<gene>
    <name evidence="12" type="ORF">COO20_19280</name>
</gene>
<evidence type="ECO:0000313" key="13">
    <source>
        <dbReference type="Proteomes" id="UP000233597"/>
    </source>
</evidence>
<keyword evidence="4 9" id="KW-0997">Cell inner membrane</keyword>
<dbReference type="PANTHER" id="PTHR35011:SF10">
    <property type="entry name" value="TRAP TRANSPORTER SMALL PERMEASE PROTEIN"/>
    <property type="match status" value="1"/>
</dbReference>
<evidence type="ECO:0000256" key="8">
    <source>
        <dbReference type="ARBA" id="ARBA00038436"/>
    </source>
</evidence>
<evidence type="ECO:0000256" key="3">
    <source>
        <dbReference type="ARBA" id="ARBA00022475"/>
    </source>
</evidence>
<comment type="similarity">
    <text evidence="8 9">Belongs to the TRAP transporter small permease family.</text>
</comment>
<protein>
    <recommendedName>
        <fullName evidence="9">TRAP transporter small permease protein</fullName>
    </recommendedName>
</protein>
<keyword evidence="7 9" id="KW-0472">Membrane</keyword>
<dbReference type="AlphaFoldDB" id="A0A2N3KMC0"/>
<evidence type="ECO:0000256" key="7">
    <source>
        <dbReference type="ARBA" id="ARBA00023136"/>
    </source>
</evidence>
<dbReference type="PANTHER" id="PTHR35011">
    <property type="entry name" value="2,3-DIKETO-L-GULONATE TRAP TRANSPORTER SMALL PERMEASE PROTEIN YIAM"/>
    <property type="match status" value="1"/>
</dbReference>
<organism evidence="12 13">
    <name type="scientific">Thalassospira marina</name>
    <dbReference type="NCBI Taxonomy" id="2048283"/>
    <lineage>
        <taxon>Bacteria</taxon>
        <taxon>Pseudomonadati</taxon>
        <taxon>Pseudomonadota</taxon>
        <taxon>Alphaproteobacteria</taxon>
        <taxon>Rhodospirillales</taxon>
        <taxon>Thalassospiraceae</taxon>
        <taxon>Thalassospira</taxon>
    </lineage>
</organism>
<dbReference type="InterPro" id="IPR007387">
    <property type="entry name" value="TRAP_DctQ"/>
</dbReference>
<evidence type="ECO:0000259" key="11">
    <source>
        <dbReference type="Pfam" id="PF04290"/>
    </source>
</evidence>
<accession>A0A2N3KMC0</accession>
<keyword evidence="3" id="KW-1003">Cell membrane</keyword>